<sequence>MAAAAKADSDWTVHKTKDGKPFYWNKVTQESVWKKPDGFQEEKQPLTDKEVENSDPPTPRVRKYQDAPGERWQVFFRPKHKPLRSDGCHQTPPEQAPRYCQQPEGSQRNRLRSAVLH</sequence>
<dbReference type="PROSITE" id="PS50020">
    <property type="entry name" value="WW_DOMAIN_2"/>
    <property type="match status" value="1"/>
</dbReference>
<dbReference type="InParanoid" id="B0XF57"/>
<accession>B0XF57</accession>
<dbReference type="KEGG" id="cqu:CpipJ_CPIJ018113"/>
<dbReference type="EMBL" id="DS232898">
    <property type="protein sequence ID" value="EDS26470.1"/>
    <property type="molecule type" value="Genomic_DNA"/>
</dbReference>
<dbReference type="Gene3D" id="2.20.70.10">
    <property type="match status" value="1"/>
</dbReference>
<reference evidence="5" key="2">
    <citation type="submission" date="2020-05" db="UniProtKB">
        <authorList>
            <consortium name="EnsemblMetazoa"/>
        </authorList>
    </citation>
    <scope>IDENTIFICATION</scope>
    <source>
        <strain evidence="5">JHB</strain>
    </source>
</reference>
<keyword evidence="6" id="KW-1185">Reference proteome</keyword>
<dbReference type="Pfam" id="PF00397">
    <property type="entry name" value="WW"/>
    <property type="match status" value="1"/>
</dbReference>
<feature type="domain" description="WW" evidence="3">
    <location>
        <begin position="5"/>
        <end position="38"/>
    </location>
</feature>
<dbReference type="GO" id="GO:0005634">
    <property type="term" value="C:nucleus"/>
    <property type="evidence" value="ECO:0007669"/>
    <property type="project" value="TreeGrafter"/>
</dbReference>
<dbReference type="EnsemblMetazoa" id="CPIJ018113-RA">
    <property type="protein sequence ID" value="CPIJ018113-PA"/>
    <property type="gene ID" value="CPIJ018113"/>
</dbReference>
<dbReference type="PANTHER" id="PTHR15377:SF3">
    <property type="entry name" value="WW DOMAIN-CONTAINING PROTEIN"/>
    <property type="match status" value="1"/>
</dbReference>
<reference evidence="4" key="1">
    <citation type="submission" date="2007-03" db="EMBL/GenBank/DDBJ databases">
        <title>Annotation of Culex pipiens quinquefasciatus.</title>
        <authorList>
            <consortium name="The Broad Institute Genome Sequencing Platform"/>
            <person name="Atkinson P.W."/>
            <person name="Hemingway J."/>
            <person name="Christensen B.M."/>
            <person name="Higgs S."/>
            <person name="Kodira C."/>
            <person name="Hannick L."/>
            <person name="Megy K."/>
            <person name="O'Leary S."/>
            <person name="Pearson M."/>
            <person name="Haas B.J."/>
            <person name="Mauceli E."/>
            <person name="Wortman J.R."/>
            <person name="Lee N.H."/>
            <person name="Guigo R."/>
            <person name="Stanke M."/>
            <person name="Alvarado L."/>
            <person name="Amedeo P."/>
            <person name="Antoine C.H."/>
            <person name="Arensburger P."/>
            <person name="Bidwell S.L."/>
            <person name="Crawford M."/>
            <person name="Camaro F."/>
            <person name="Devon K."/>
            <person name="Engels R."/>
            <person name="Hammond M."/>
            <person name="Howarth C."/>
            <person name="Koehrsen M."/>
            <person name="Lawson D."/>
            <person name="Montgomery P."/>
            <person name="Nene V."/>
            <person name="Nusbaum C."/>
            <person name="Puiu D."/>
            <person name="Romero-Severson J."/>
            <person name="Severson D.W."/>
            <person name="Shumway M."/>
            <person name="Sisk P."/>
            <person name="Stolte C."/>
            <person name="Zeng Q."/>
            <person name="Eisenstadt E."/>
            <person name="Fraser-Liggett C."/>
            <person name="Strausberg R."/>
            <person name="Galagan J."/>
            <person name="Birren B."/>
            <person name="Collins F.H."/>
        </authorList>
    </citation>
    <scope>NUCLEOTIDE SEQUENCE [LARGE SCALE GENOMIC DNA]</scope>
    <source>
        <strain evidence="4">JHB</strain>
    </source>
</reference>
<feature type="region of interest" description="Disordered" evidence="2">
    <location>
        <begin position="1"/>
        <end position="20"/>
    </location>
</feature>
<proteinExistence type="predicted"/>
<gene>
    <name evidence="5" type="primary">6051921</name>
    <name evidence="4" type="ORF">CpipJ_CPIJ018113</name>
</gene>
<dbReference type="Proteomes" id="UP000002320">
    <property type="component" value="Unassembled WGS sequence"/>
</dbReference>
<dbReference type="VEuPathDB" id="VectorBase:CPIJ018113"/>
<feature type="compositionally biased region" description="Basic and acidic residues" evidence="2">
    <location>
        <begin position="34"/>
        <end position="52"/>
    </location>
</feature>
<dbReference type="HOGENOM" id="CLU_2087150_0_0_1"/>
<dbReference type="AlphaFoldDB" id="B0XF57"/>
<dbReference type="GO" id="GO:0003712">
    <property type="term" value="F:transcription coregulator activity"/>
    <property type="evidence" value="ECO:0007669"/>
    <property type="project" value="TreeGrafter"/>
</dbReference>
<dbReference type="PANTHER" id="PTHR15377">
    <property type="entry name" value="TRANSCRIPTION ELONGATION REGULATOR 1"/>
    <property type="match status" value="1"/>
</dbReference>
<evidence type="ECO:0000256" key="1">
    <source>
        <dbReference type="ARBA" id="ARBA00022737"/>
    </source>
</evidence>
<keyword evidence="1" id="KW-0677">Repeat</keyword>
<name>B0XF57_CULQU</name>
<evidence type="ECO:0000313" key="6">
    <source>
        <dbReference type="Proteomes" id="UP000002320"/>
    </source>
</evidence>
<evidence type="ECO:0000256" key="2">
    <source>
        <dbReference type="SAM" id="MobiDB-lite"/>
    </source>
</evidence>
<dbReference type="CDD" id="cd00201">
    <property type="entry name" value="WW"/>
    <property type="match status" value="1"/>
</dbReference>
<feature type="region of interest" description="Disordered" evidence="2">
    <location>
        <begin position="34"/>
        <end position="117"/>
    </location>
</feature>
<dbReference type="InterPro" id="IPR001202">
    <property type="entry name" value="WW_dom"/>
</dbReference>
<evidence type="ECO:0000313" key="5">
    <source>
        <dbReference type="EnsemblMetazoa" id="CPIJ018113-PA"/>
    </source>
</evidence>
<feature type="compositionally biased region" description="Basic and acidic residues" evidence="2">
    <location>
        <begin position="7"/>
        <end position="20"/>
    </location>
</feature>
<evidence type="ECO:0000313" key="4">
    <source>
        <dbReference type="EMBL" id="EDS26470.1"/>
    </source>
</evidence>
<dbReference type="GO" id="GO:0070063">
    <property type="term" value="F:RNA polymerase binding"/>
    <property type="evidence" value="ECO:0007669"/>
    <property type="project" value="InterPro"/>
</dbReference>
<dbReference type="InterPro" id="IPR036020">
    <property type="entry name" value="WW_dom_sf"/>
</dbReference>
<protein>
    <recommendedName>
        <fullName evidence="3">WW domain-containing protein</fullName>
    </recommendedName>
</protein>
<dbReference type="InterPro" id="IPR045148">
    <property type="entry name" value="TCRG1-like"/>
</dbReference>
<evidence type="ECO:0000259" key="3">
    <source>
        <dbReference type="PROSITE" id="PS50020"/>
    </source>
</evidence>
<organism>
    <name type="scientific">Culex quinquefasciatus</name>
    <name type="common">Southern house mosquito</name>
    <name type="synonym">Culex pungens</name>
    <dbReference type="NCBI Taxonomy" id="7176"/>
    <lineage>
        <taxon>Eukaryota</taxon>
        <taxon>Metazoa</taxon>
        <taxon>Ecdysozoa</taxon>
        <taxon>Arthropoda</taxon>
        <taxon>Hexapoda</taxon>
        <taxon>Insecta</taxon>
        <taxon>Pterygota</taxon>
        <taxon>Neoptera</taxon>
        <taxon>Endopterygota</taxon>
        <taxon>Diptera</taxon>
        <taxon>Nematocera</taxon>
        <taxon>Culicoidea</taxon>
        <taxon>Culicidae</taxon>
        <taxon>Culicinae</taxon>
        <taxon>Culicini</taxon>
        <taxon>Culex</taxon>
        <taxon>Culex</taxon>
    </lineage>
</organism>
<dbReference type="SUPFAM" id="SSF51045">
    <property type="entry name" value="WW domain"/>
    <property type="match status" value="1"/>
</dbReference>
<dbReference type="SMART" id="SM00456">
    <property type="entry name" value="WW"/>
    <property type="match status" value="1"/>
</dbReference>